<proteinExistence type="predicted"/>
<comment type="caution">
    <text evidence="1">The sequence shown here is derived from an EMBL/GenBank/DDBJ whole genome shotgun (WGS) entry which is preliminary data.</text>
</comment>
<organism evidence="1">
    <name type="scientific">marine sediment metagenome</name>
    <dbReference type="NCBI Taxonomy" id="412755"/>
    <lineage>
        <taxon>unclassified sequences</taxon>
        <taxon>metagenomes</taxon>
        <taxon>ecological metagenomes</taxon>
    </lineage>
</organism>
<reference evidence="1" key="1">
    <citation type="journal article" date="2014" name="Front. Microbiol.">
        <title>High frequency of phylogenetically diverse reductive dehalogenase-homologous genes in deep subseafloor sedimentary metagenomes.</title>
        <authorList>
            <person name="Kawai M."/>
            <person name="Futagami T."/>
            <person name="Toyoda A."/>
            <person name="Takaki Y."/>
            <person name="Nishi S."/>
            <person name="Hori S."/>
            <person name="Arai W."/>
            <person name="Tsubouchi T."/>
            <person name="Morono Y."/>
            <person name="Uchiyama I."/>
            <person name="Ito T."/>
            <person name="Fujiyama A."/>
            <person name="Inagaki F."/>
            <person name="Takami H."/>
        </authorList>
    </citation>
    <scope>NUCLEOTIDE SEQUENCE</scope>
    <source>
        <strain evidence="1">Expedition CK06-06</strain>
    </source>
</reference>
<sequence length="64" mass="7102">MRPVERKFIPRMVCDDCGAIQVNNLGGRCLVPGCVGRLEVHFEDAALFAKQVEEDAVVSWISLI</sequence>
<dbReference type="EMBL" id="BARS01028124">
    <property type="protein sequence ID" value="GAG04800.1"/>
    <property type="molecule type" value="Genomic_DNA"/>
</dbReference>
<name>X0UGS4_9ZZZZ</name>
<evidence type="ECO:0000313" key="1">
    <source>
        <dbReference type="EMBL" id="GAG04800.1"/>
    </source>
</evidence>
<gene>
    <name evidence="1" type="ORF">S01H1_44109</name>
</gene>
<dbReference type="AlphaFoldDB" id="X0UGS4"/>
<accession>X0UGS4</accession>
<protein>
    <submittedName>
        <fullName evidence="1">Uncharacterized protein</fullName>
    </submittedName>
</protein>